<name>A0A6J5M3A6_9CAUD</name>
<dbReference type="GO" id="GO:0005198">
    <property type="term" value="F:structural molecule activity"/>
    <property type="evidence" value="ECO:0007669"/>
    <property type="project" value="InterPro"/>
</dbReference>
<dbReference type="Pfam" id="PF06841">
    <property type="entry name" value="Phage_T4_gp19"/>
    <property type="match status" value="1"/>
</dbReference>
<sequence>MAFNINEFKSRGLTKGGVRPSLFQVQINPNIGEDAVALDKFVFTCRASEVPAATVDSINVPYFGRQIKLAGDRTFADWSVTVMNDEDYLVRNMFEDWSNKINQLVGNVKLLAGNSYKFTDALVTQFSKDGSPIRAYNFVGIFPVQVSNMALDWDNTNAIQTFDVTFAYDYWVPVQIAGTTIIDTGEPGTQNFFPQI</sequence>
<evidence type="ECO:0000313" key="1">
    <source>
        <dbReference type="EMBL" id="CAB4140661.1"/>
    </source>
</evidence>
<protein>
    <submittedName>
        <fullName evidence="1">Tail tube protein</fullName>
    </submittedName>
</protein>
<dbReference type="InterPro" id="IPR010667">
    <property type="entry name" value="Phage_T4_Gp19"/>
</dbReference>
<proteinExistence type="predicted"/>
<gene>
    <name evidence="1" type="ORF">UFOVP395_49</name>
</gene>
<organism evidence="1">
    <name type="scientific">uncultured Caudovirales phage</name>
    <dbReference type="NCBI Taxonomy" id="2100421"/>
    <lineage>
        <taxon>Viruses</taxon>
        <taxon>Duplodnaviria</taxon>
        <taxon>Heunggongvirae</taxon>
        <taxon>Uroviricota</taxon>
        <taxon>Caudoviricetes</taxon>
        <taxon>Peduoviridae</taxon>
        <taxon>Maltschvirus</taxon>
        <taxon>Maltschvirus maltsch</taxon>
    </lineage>
</organism>
<accession>A0A6J5M3A6</accession>
<dbReference type="EMBL" id="LR796380">
    <property type="protein sequence ID" value="CAB4140661.1"/>
    <property type="molecule type" value="Genomic_DNA"/>
</dbReference>
<reference evidence="1" key="1">
    <citation type="submission" date="2020-04" db="EMBL/GenBank/DDBJ databases">
        <authorList>
            <person name="Chiriac C."/>
            <person name="Salcher M."/>
            <person name="Ghai R."/>
            <person name="Kavagutti S V."/>
        </authorList>
    </citation>
    <scope>NUCLEOTIDE SEQUENCE</scope>
</reference>